<evidence type="ECO:0000259" key="9">
    <source>
        <dbReference type="PROSITE" id="PS50011"/>
    </source>
</evidence>
<evidence type="ECO:0000256" key="8">
    <source>
        <dbReference type="RuleBase" id="RU000304"/>
    </source>
</evidence>
<evidence type="ECO:0000256" key="4">
    <source>
        <dbReference type="ARBA" id="ARBA00022741"/>
    </source>
</evidence>
<dbReference type="GO" id="GO:0005737">
    <property type="term" value="C:cytoplasm"/>
    <property type="evidence" value="ECO:0007669"/>
    <property type="project" value="TreeGrafter"/>
</dbReference>
<keyword evidence="6 7" id="KW-0067">ATP-binding</keyword>
<accession>A0A915E676</accession>
<dbReference type="PROSITE" id="PS00108">
    <property type="entry name" value="PROTEIN_KINASE_ST"/>
    <property type="match status" value="1"/>
</dbReference>
<dbReference type="InterPro" id="IPR017441">
    <property type="entry name" value="Protein_kinase_ATP_BS"/>
</dbReference>
<feature type="domain" description="Protein kinase" evidence="9">
    <location>
        <begin position="29"/>
        <end position="214"/>
    </location>
</feature>
<keyword evidence="10" id="KW-1185">Reference proteome</keyword>
<evidence type="ECO:0000256" key="7">
    <source>
        <dbReference type="PROSITE-ProRule" id="PRU10141"/>
    </source>
</evidence>
<dbReference type="GO" id="GO:0005634">
    <property type="term" value="C:nucleus"/>
    <property type="evidence" value="ECO:0007669"/>
    <property type="project" value="TreeGrafter"/>
</dbReference>
<dbReference type="PANTHER" id="PTHR24345">
    <property type="entry name" value="SERINE/THREONINE-PROTEIN KINASE PLK"/>
    <property type="match status" value="1"/>
</dbReference>
<dbReference type="GO" id="GO:0000776">
    <property type="term" value="C:kinetochore"/>
    <property type="evidence" value="ECO:0007669"/>
    <property type="project" value="TreeGrafter"/>
</dbReference>
<dbReference type="GO" id="GO:0004674">
    <property type="term" value="F:protein serine/threonine kinase activity"/>
    <property type="evidence" value="ECO:0007669"/>
    <property type="project" value="UniProtKB-KW"/>
</dbReference>
<keyword evidence="2" id="KW-0808">Transferase</keyword>
<dbReference type="AlphaFoldDB" id="A0A915E676"/>
<evidence type="ECO:0000256" key="3">
    <source>
        <dbReference type="ARBA" id="ARBA00022737"/>
    </source>
</evidence>
<protein>
    <submittedName>
        <fullName evidence="11">Protein kinase domain-containing protein</fullName>
    </submittedName>
</protein>
<dbReference type="WBParaSite" id="jg3262">
    <property type="protein sequence ID" value="jg3262"/>
    <property type="gene ID" value="jg3262"/>
</dbReference>
<keyword evidence="4 7" id="KW-0547">Nucleotide-binding</keyword>
<dbReference type="FunFam" id="3.30.200.20:FF:000091">
    <property type="entry name" value="Serine/threonine-protein kinase PLK"/>
    <property type="match status" value="1"/>
</dbReference>
<dbReference type="SUPFAM" id="SSF56112">
    <property type="entry name" value="Protein kinase-like (PK-like)"/>
    <property type="match status" value="1"/>
</dbReference>
<dbReference type="Proteomes" id="UP000887574">
    <property type="component" value="Unplaced"/>
</dbReference>
<keyword evidence="5" id="KW-0418">Kinase</keyword>
<dbReference type="InterPro" id="IPR000719">
    <property type="entry name" value="Prot_kinase_dom"/>
</dbReference>
<reference evidence="11" key="1">
    <citation type="submission" date="2022-11" db="UniProtKB">
        <authorList>
            <consortium name="WormBaseParasite"/>
        </authorList>
    </citation>
    <scope>IDENTIFICATION</scope>
</reference>
<dbReference type="PROSITE" id="PS00107">
    <property type="entry name" value="PROTEIN_KINASE_ATP"/>
    <property type="match status" value="1"/>
</dbReference>
<feature type="binding site" evidence="7">
    <location>
        <position position="68"/>
    </location>
    <ligand>
        <name>ATP</name>
        <dbReference type="ChEBI" id="CHEBI:30616"/>
    </ligand>
</feature>
<comment type="similarity">
    <text evidence="8">Belongs to the protein kinase superfamily.</text>
</comment>
<dbReference type="InterPro" id="IPR008271">
    <property type="entry name" value="Ser/Thr_kinase_AS"/>
</dbReference>
<dbReference type="GO" id="GO:0007052">
    <property type="term" value="P:mitotic spindle organization"/>
    <property type="evidence" value="ECO:0007669"/>
    <property type="project" value="TreeGrafter"/>
</dbReference>
<dbReference type="Gene3D" id="1.10.510.10">
    <property type="entry name" value="Transferase(Phosphotransferase) domain 1"/>
    <property type="match status" value="1"/>
</dbReference>
<keyword evidence="1 8" id="KW-0723">Serine/threonine-protein kinase</keyword>
<dbReference type="GO" id="GO:0005524">
    <property type="term" value="F:ATP binding"/>
    <property type="evidence" value="ECO:0007669"/>
    <property type="project" value="UniProtKB-UniRule"/>
</dbReference>
<dbReference type="GO" id="GO:0000922">
    <property type="term" value="C:spindle pole"/>
    <property type="evidence" value="ECO:0007669"/>
    <property type="project" value="TreeGrafter"/>
</dbReference>
<dbReference type="GO" id="GO:0005813">
    <property type="term" value="C:centrosome"/>
    <property type="evidence" value="ECO:0007669"/>
    <property type="project" value="TreeGrafter"/>
</dbReference>
<dbReference type="InterPro" id="IPR011009">
    <property type="entry name" value="Kinase-like_dom_sf"/>
</dbReference>
<evidence type="ECO:0000256" key="5">
    <source>
        <dbReference type="ARBA" id="ARBA00022777"/>
    </source>
</evidence>
<dbReference type="SMART" id="SM00220">
    <property type="entry name" value="S_TKc"/>
    <property type="match status" value="1"/>
</dbReference>
<evidence type="ECO:0000256" key="6">
    <source>
        <dbReference type="ARBA" id="ARBA00022840"/>
    </source>
</evidence>
<dbReference type="PANTHER" id="PTHR24345:SF93">
    <property type="entry name" value="SERINE_THREONINE-PROTEIN KINASE PLK1"/>
    <property type="match status" value="1"/>
</dbReference>
<evidence type="ECO:0000313" key="11">
    <source>
        <dbReference type="WBParaSite" id="jg3262"/>
    </source>
</evidence>
<name>A0A915E676_9BILA</name>
<dbReference type="Gene3D" id="3.30.200.20">
    <property type="entry name" value="Phosphorylase Kinase, domain 1"/>
    <property type="match status" value="1"/>
</dbReference>
<evidence type="ECO:0000256" key="2">
    <source>
        <dbReference type="ARBA" id="ARBA00022679"/>
    </source>
</evidence>
<sequence length="214" mass="24348">MSARQAKPVKAPLKEVPDVVIDSGAKRTFTKGRFLGKGGFARCYELIENGSKTVYAGKVVSKTLLVKKHQRDKMTQEVSIHRSLSHPHVVKLEGCFEDSENVYVLLELCARRSLMELHKRRRAVSEPEARYFTHQIVLACEYLHDNNIIHRDLKLGNLFLNDEMQVKIGDFGLATTVEYEGERKRTLCGTPNYIAPEMLDKKGIHMKDAEGHIQ</sequence>
<evidence type="ECO:0000313" key="10">
    <source>
        <dbReference type="Proteomes" id="UP000887574"/>
    </source>
</evidence>
<organism evidence="10 11">
    <name type="scientific">Ditylenchus dipsaci</name>
    <dbReference type="NCBI Taxonomy" id="166011"/>
    <lineage>
        <taxon>Eukaryota</taxon>
        <taxon>Metazoa</taxon>
        <taxon>Ecdysozoa</taxon>
        <taxon>Nematoda</taxon>
        <taxon>Chromadorea</taxon>
        <taxon>Rhabditida</taxon>
        <taxon>Tylenchina</taxon>
        <taxon>Tylenchomorpha</taxon>
        <taxon>Sphaerularioidea</taxon>
        <taxon>Anguinidae</taxon>
        <taxon>Anguininae</taxon>
        <taxon>Ditylenchus</taxon>
    </lineage>
</organism>
<dbReference type="PROSITE" id="PS50011">
    <property type="entry name" value="PROTEIN_KINASE_DOM"/>
    <property type="match status" value="1"/>
</dbReference>
<evidence type="ECO:0000256" key="1">
    <source>
        <dbReference type="ARBA" id="ARBA00022527"/>
    </source>
</evidence>
<dbReference type="Pfam" id="PF00069">
    <property type="entry name" value="Pkinase"/>
    <property type="match status" value="1"/>
</dbReference>
<proteinExistence type="inferred from homology"/>
<keyword evidence="3" id="KW-0677">Repeat</keyword>